<name>A0A432VS76_9GAMM</name>
<feature type="compositionally biased region" description="Basic and acidic residues" evidence="1">
    <location>
        <begin position="119"/>
        <end position="132"/>
    </location>
</feature>
<evidence type="ECO:0000256" key="1">
    <source>
        <dbReference type="SAM" id="MobiDB-lite"/>
    </source>
</evidence>
<dbReference type="InterPro" id="IPR052057">
    <property type="entry name" value="IS150/IS1296_orfA-like"/>
</dbReference>
<accession>A0A432VS76</accession>
<reference evidence="2 3" key="1">
    <citation type="journal article" date="2011" name="Front. Microbiol.">
        <title>Genomic signatures of strain selection and enhancement in Bacillus atrophaeus var. globigii, a historical biowarfare simulant.</title>
        <authorList>
            <person name="Gibbons H.S."/>
            <person name="Broomall S.M."/>
            <person name="McNew L.A."/>
            <person name="Daligault H."/>
            <person name="Chapman C."/>
            <person name="Bruce D."/>
            <person name="Karavis M."/>
            <person name="Krepps M."/>
            <person name="McGregor P.A."/>
            <person name="Hong C."/>
            <person name="Park K.H."/>
            <person name="Akmal A."/>
            <person name="Feldman A."/>
            <person name="Lin J.S."/>
            <person name="Chang W.E."/>
            <person name="Higgs B.W."/>
            <person name="Demirev P."/>
            <person name="Lindquist J."/>
            <person name="Liem A."/>
            <person name="Fochler E."/>
            <person name="Read T.D."/>
            <person name="Tapia R."/>
            <person name="Johnson S."/>
            <person name="Bishop-Lilly K.A."/>
            <person name="Detter C."/>
            <person name="Han C."/>
            <person name="Sozhamannan S."/>
            <person name="Rosenzweig C.N."/>
            <person name="Skowronski E.W."/>
        </authorList>
    </citation>
    <scope>NUCLEOTIDE SEQUENCE [LARGE SCALE GENOMIC DNA]</scope>
    <source>
        <strain evidence="2 3">AK5</strain>
    </source>
</reference>
<evidence type="ECO:0000313" key="3">
    <source>
        <dbReference type="Proteomes" id="UP000288212"/>
    </source>
</evidence>
<proteinExistence type="predicted"/>
<dbReference type="Proteomes" id="UP000288212">
    <property type="component" value="Unassembled WGS sequence"/>
</dbReference>
<dbReference type="PANTHER" id="PTHR33795">
    <property type="entry name" value="INSERTION ELEMENT IS150 PROTEIN INSJ"/>
    <property type="match status" value="1"/>
</dbReference>
<evidence type="ECO:0000313" key="2">
    <source>
        <dbReference type="EMBL" id="RUO19194.1"/>
    </source>
</evidence>
<dbReference type="GO" id="GO:0043565">
    <property type="term" value="F:sequence-specific DNA binding"/>
    <property type="evidence" value="ECO:0007669"/>
    <property type="project" value="InterPro"/>
</dbReference>
<dbReference type="EMBL" id="PIPI01000006">
    <property type="protein sequence ID" value="RUO19194.1"/>
    <property type="molecule type" value="Genomic_DNA"/>
</dbReference>
<feature type="region of interest" description="Disordered" evidence="1">
    <location>
        <begin position="109"/>
        <end position="132"/>
    </location>
</feature>
<organism evidence="2 3">
    <name type="scientific">Aliidiomarina haloalkalitolerans</name>
    <dbReference type="NCBI Taxonomy" id="859059"/>
    <lineage>
        <taxon>Bacteria</taxon>
        <taxon>Pseudomonadati</taxon>
        <taxon>Pseudomonadota</taxon>
        <taxon>Gammaproteobacteria</taxon>
        <taxon>Alteromonadales</taxon>
        <taxon>Idiomarinaceae</taxon>
        <taxon>Aliidiomarina</taxon>
    </lineage>
</organism>
<dbReference type="PANTHER" id="PTHR33795:SF1">
    <property type="entry name" value="INSERTION ELEMENT IS150 PROTEIN INSJ"/>
    <property type="match status" value="1"/>
</dbReference>
<gene>
    <name evidence="2" type="ORF">CWE06_09170</name>
</gene>
<dbReference type="InterPro" id="IPR010921">
    <property type="entry name" value="Trp_repressor/repl_initiator"/>
</dbReference>
<comment type="caution">
    <text evidence="2">The sequence shown here is derived from an EMBL/GenBank/DDBJ whole genome shotgun (WGS) entry which is preliminary data.</text>
</comment>
<dbReference type="RefSeq" id="WP_126793361.1">
    <property type="nucleotide sequence ID" value="NZ_PIPI01000006.1"/>
</dbReference>
<keyword evidence="3" id="KW-1185">Reference proteome</keyword>
<dbReference type="AlphaFoldDB" id="A0A432VS76"/>
<dbReference type="OrthoDB" id="6107334at2"/>
<sequence>MSKHQRTFKLELAKLAQCESSLELGRRFNVSSRQIRYWSSVYRLHGESSFLHSDYPYTSFFKMNALKAMQLNDWSLAYTSAYYDLSSPGILFQWQKLYSLEGIPGLIPKKRGKPRMKHNPSEPKPSEQMTEKELREELDYLRAENAVLKKLEALAQAKKKQAKKRP</sequence>
<dbReference type="SUPFAM" id="SSF48295">
    <property type="entry name" value="TrpR-like"/>
    <property type="match status" value="1"/>
</dbReference>
<feature type="compositionally biased region" description="Basic residues" evidence="1">
    <location>
        <begin position="109"/>
        <end position="118"/>
    </location>
</feature>
<protein>
    <submittedName>
        <fullName evidence="2">Transposase</fullName>
    </submittedName>
</protein>